<feature type="active site" description="Proton donor/acceptor" evidence="9">
    <location>
        <position position="142"/>
    </location>
</feature>
<dbReference type="PANTHER" id="PTHR20836">
    <property type="entry name" value="DIHYDRODIPICOLINATE REDUCTASE"/>
    <property type="match status" value="1"/>
</dbReference>
<dbReference type="SUPFAM" id="SSF51735">
    <property type="entry name" value="NAD(P)-binding Rossmann-fold domains"/>
    <property type="match status" value="1"/>
</dbReference>
<dbReference type="Gene3D" id="3.40.50.720">
    <property type="entry name" value="NAD(P)-binding Rossmann-like Domain"/>
    <property type="match status" value="1"/>
</dbReference>
<feature type="binding site" evidence="9">
    <location>
        <position position="41"/>
    </location>
    <ligand>
        <name>NADP(+)</name>
        <dbReference type="ChEBI" id="CHEBI:58349"/>
    </ligand>
</feature>
<protein>
    <recommendedName>
        <fullName evidence="9 10">4-hydroxy-tetrahydrodipicolinate reductase</fullName>
        <shortName evidence="9">HTPA reductase</shortName>
        <ecNumber evidence="9 10">1.17.1.8</ecNumber>
    </recommendedName>
</protein>
<dbReference type="InterPro" id="IPR036291">
    <property type="entry name" value="NAD(P)-bd_dom_sf"/>
</dbReference>
<evidence type="ECO:0000256" key="8">
    <source>
        <dbReference type="ARBA" id="ARBA00023154"/>
    </source>
</evidence>
<dbReference type="InterPro" id="IPR022663">
    <property type="entry name" value="DapB_C"/>
</dbReference>
<evidence type="ECO:0000259" key="12">
    <source>
        <dbReference type="Pfam" id="PF05173"/>
    </source>
</evidence>
<comment type="catalytic activity">
    <reaction evidence="9">
        <text>(S)-2,3,4,5-tetrahydrodipicolinate + NADP(+) + H2O = (2S,4S)-4-hydroxy-2,3,4,5-tetrahydrodipicolinate + NADPH + H(+)</text>
        <dbReference type="Rhea" id="RHEA:35331"/>
        <dbReference type="ChEBI" id="CHEBI:15377"/>
        <dbReference type="ChEBI" id="CHEBI:15378"/>
        <dbReference type="ChEBI" id="CHEBI:16845"/>
        <dbReference type="ChEBI" id="CHEBI:57783"/>
        <dbReference type="ChEBI" id="CHEBI:58349"/>
        <dbReference type="ChEBI" id="CHEBI:67139"/>
        <dbReference type="EC" id="1.17.1.8"/>
    </reaction>
</comment>
<keyword evidence="7 9" id="KW-0520">NAD</keyword>
<keyword evidence="3 9" id="KW-0028">Amino-acid biosynthesis</keyword>
<dbReference type="Pfam" id="PF05173">
    <property type="entry name" value="DapB_C"/>
    <property type="match status" value="1"/>
</dbReference>
<dbReference type="CDD" id="cd02274">
    <property type="entry name" value="DHDPR_N"/>
    <property type="match status" value="1"/>
</dbReference>
<evidence type="ECO:0000256" key="1">
    <source>
        <dbReference type="ARBA" id="ARBA00006642"/>
    </source>
</evidence>
<dbReference type="PIRSF" id="PIRSF000161">
    <property type="entry name" value="DHPR"/>
    <property type="match status" value="1"/>
</dbReference>
<keyword evidence="8 9" id="KW-0457">Lysine biosynthesis</keyword>
<feature type="binding site" evidence="9">
    <location>
        <begin position="152"/>
        <end position="153"/>
    </location>
    <ligand>
        <name>(S)-2,3,4,5-tetrahydrodipicolinate</name>
        <dbReference type="ChEBI" id="CHEBI:16845"/>
    </ligand>
</feature>
<keyword evidence="5 9" id="KW-0220">Diaminopimelate biosynthesis</keyword>
<feature type="binding site" evidence="9">
    <location>
        <begin position="8"/>
        <end position="13"/>
    </location>
    <ligand>
        <name>NAD(+)</name>
        <dbReference type="ChEBI" id="CHEBI:57540"/>
    </ligand>
</feature>
<keyword evidence="2 9" id="KW-0963">Cytoplasm</keyword>
<dbReference type="PROSITE" id="PS01298">
    <property type="entry name" value="DAPB"/>
    <property type="match status" value="1"/>
</dbReference>
<evidence type="ECO:0000256" key="2">
    <source>
        <dbReference type="ARBA" id="ARBA00022490"/>
    </source>
</evidence>
<keyword evidence="14" id="KW-1185">Reference proteome</keyword>
<evidence type="ECO:0000256" key="6">
    <source>
        <dbReference type="ARBA" id="ARBA00023002"/>
    </source>
</evidence>
<feature type="active site" description="Proton donor" evidence="9">
    <location>
        <position position="146"/>
    </location>
</feature>
<keyword evidence="4 9" id="KW-0521">NADP</keyword>
<dbReference type="RefSeq" id="WP_349138918.1">
    <property type="nucleotide sequence ID" value="NZ_JBBMFT010000001.1"/>
</dbReference>
<dbReference type="HAMAP" id="MF_00102">
    <property type="entry name" value="DapB"/>
    <property type="match status" value="1"/>
</dbReference>
<evidence type="ECO:0000256" key="4">
    <source>
        <dbReference type="ARBA" id="ARBA00022857"/>
    </source>
</evidence>
<comment type="similarity">
    <text evidence="1 9">Belongs to the DapB family.</text>
</comment>
<feature type="binding site" evidence="9">
    <location>
        <position position="143"/>
    </location>
    <ligand>
        <name>(S)-2,3,4,5-tetrahydrodipicolinate</name>
        <dbReference type="ChEBI" id="CHEBI:16845"/>
    </ligand>
</feature>
<comment type="catalytic activity">
    <reaction evidence="9">
        <text>(S)-2,3,4,5-tetrahydrodipicolinate + NAD(+) + H2O = (2S,4S)-4-hydroxy-2,3,4,5-tetrahydrodipicolinate + NADH + H(+)</text>
        <dbReference type="Rhea" id="RHEA:35323"/>
        <dbReference type="ChEBI" id="CHEBI:15377"/>
        <dbReference type="ChEBI" id="CHEBI:15378"/>
        <dbReference type="ChEBI" id="CHEBI:16845"/>
        <dbReference type="ChEBI" id="CHEBI:57540"/>
        <dbReference type="ChEBI" id="CHEBI:57945"/>
        <dbReference type="ChEBI" id="CHEBI:67139"/>
        <dbReference type="EC" id="1.17.1.8"/>
    </reaction>
</comment>
<organism evidence="13 14">
    <name type="scientific">Flavonifractor hominis</name>
    <dbReference type="NCBI Taxonomy" id="3133178"/>
    <lineage>
        <taxon>Bacteria</taxon>
        <taxon>Bacillati</taxon>
        <taxon>Bacillota</taxon>
        <taxon>Clostridia</taxon>
        <taxon>Eubacteriales</taxon>
        <taxon>Oscillospiraceae</taxon>
        <taxon>Flavonifractor</taxon>
    </lineage>
</organism>
<evidence type="ECO:0000256" key="3">
    <source>
        <dbReference type="ARBA" id="ARBA00022605"/>
    </source>
</evidence>
<feature type="domain" description="Dihydrodipicolinate reductase C-terminal" evidence="12">
    <location>
        <begin position="115"/>
        <end position="249"/>
    </location>
</feature>
<dbReference type="EC" id="1.17.1.8" evidence="9 10"/>
<name>A0ABV1EKW8_9FIRM</name>
<evidence type="ECO:0000259" key="11">
    <source>
        <dbReference type="Pfam" id="PF01113"/>
    </source>
</evidence>
<evidence type="ECO:0000256" key="10">
    <source>
        <dbReference type="NCBIfam" id="TIGR00036"/>
    </source>
</evidence>
<feature type="binding site" evidence="9">
    <location>
        <begin position="85"/>
        <end position="87"/>
    </location>
    <ligand>
        <name>NAD(+)</name>
        <dbReference type="ChEBI" id="CHEBI:57540"/>
    </ligand>
</feature>
<evidence type="ECO:0000313" key="14">
    <source>
        <dbReference type="Proteomes" id="UP001440599"/>
    </source>
</evidence>
<dbReference type="GO" id="GO:0008839">
    <property type="term" value="F:4-hydroxy-tetrahydrodipicolinate reductase"/>
    <property type="evidence" value="ECO:0007669"/>
    <property type="project" value="UniProtKB-EC"/>
</dbReference>
<accession>A0ABV1EKW8</accession>
<dbReference type="SUPFAM" id="SSF55347">
    <property type="entry name" value="Glyceraldehyde-3-phosphate dehydrogenase-like, C-terminal domain"/>
    <property type="match status" value="1"/>
</dbReference>
<evidence type="ECO:0000256" key="7">
    <source>
        <dbReference type="ARBA" id="ARBA00023027"/>
    </source>
</evidence>
<sequence>MLRLLLSGCNGRMGTIVAQYCALMPDVEIAAGCDLLGSDSREFPVFPSPAGIRCSIDVAVDFSSPSALDGLLWFCQERKIPLVLATTGHSERQLAAMEQAADVIPIFHSANLSLGANLLAWLVRQATACLGEEYDVEIIERHHRYKKDAPSGTALLLAKAASAGLAAPLTPVCRGSGHGTPRRREEVGISCVRGGGITGDHTVLLAGTDEVLELSHSALNRTAFASGAIKAARFLAGVTQPGLYCMDDLICRPQ</sequence>
<dbReference type="Proteomes" id="UP001440599">
    <property type="component" value="Unassembled WGS sequence"/>
</dbReference>
<dbReference type="InterPro" id="IPR000846">
    <property type="entry name" value="DapB_N"/>
</dbReference>
<dbReference type="EMBL" id="JBBMFT010000001">
    <property type="protein sequence ID" value="MEQ2455223.1"/>
    <property type="molecule type" value="Genomic_DNA"/>
</dbReference>
<evidence type="ECO:0000256" key="5">
    <source>
        <dbReference type="ARBA" id="ARBA00022915"/>
    </source>
</evidence>
<dbReference type="InterPro" id="IPR022664">
    <property type="entry name" value="DapB_N_CS"/>
</dbReference>
<comment type="pathway">
    <text evidence="9">Amino-acid biosynthesis; L-lysine biosynthesis via DAP pathway; (S)-tetrahydrodipicolinate from L-aspartate: step 4/4.</text>
</comment>
<feature type="binding site" evidence="9">
    <location>
        <begin position="109"/>
        <end position="112"/>
    </location>
    <ligand>
        <name>NAD(+)</name>
        <dbReference type="ChEBI" id="CHEBI:57540"/>
    </ligand>
</feature>
<dbReference type="NCBIfam" id="TIGR00036">
    <property type="entry name" value="dapB"/>
    <property type="match status" value="1"/>
</dbReference>
<comment type="caution">
    <text evidence="9">Was originally thought to be a dihydrodipicolinate reductase (DHDPR), catalyzing the conversion of dihydrodipicolinate to tetrahydrodipicolinate. However, it was shown in E.coli that the substrate of the enzymatic reaction is not dihydrodipicolinate (DHDP) but in fact (2S,4S)-4-hydroxy-2,3,4,5-tetrahydrodipicolinic acid (HTPA), the product released by the DapA-catalyzed reaction.</text>
</comment>
<comment type="caution">
    <text evidence="13">The sequence shown here is derived from an EMBL/GenBank/DDBJ whole genome shotgun (WGS) entry which is preliminary data.</text>
</comment>
<evidence type="ECO:0000313" key="13">
    <source>
        <dbReference type="EMBL" id="MEQ2455223.1"/>
    </source>
</evidence>
<reference evidence="13 14" key="1">
    <citation type="submission" date="2024-03" db="EMBL/GenBank/DDBJ databases">
        <title>Human intestinal bacterial collection.</title>
        <authorList>
            <person name="Pauvert C."/>
            <person name="Hitch T.C.A."/>
            <person name="Clavel T."/>
        </authorList>
    </citation>
    <scope>NUCLEOTIDE SEQUENCE [LARGE SCALE GENOMIC DNA]</scope>
    <source>
        <strain evidence="13 14">CLA-AP-H34</strain>
    </source>
</reference>
<dbReference type="Gene3D" id="3.30.360.10">
    <property type="entry name" value="Dihydrodipicolinate Reductase, domain 2"/>
    <property type="match status" value="1"/>
</dbReference>
<keyword evidence="6 9" id="KW-0560">Oxidoreductase</keyword>
<comment type="subunit">
    <text evidence="9">Homotetramer.</text>
</comment>
<comment type="subcellular location">
    <subcellularLocation>
        <location evidence="9">Cytoplasm</location>
    </subcellularLocation>
</comment>
<dbReference type="Pfam" id="PF01113">
    <property type="entry name" value="DapB_N"/>
    <property type="match status" value="1"/>
</dbReference>
<feature type="domain" description="Dihydrodipicolinate reductase N-terminal" evidence="11">
    <location>
        <begin position="3"/>
        <end position="111"/>
    </location>
</feature>
<proteinExistence type="inferred from homology"/>
<evidence type="ECO:0000256" key="9">
    <source>
        <dbReference type="HAMAP-Rule" id="MF_00102"/>
    </source>
</evidence>
<dbReference type="InterPro" id="IPR023940">
    <property type="entry name" value="DHDPR_bac"/>
</dbReference>
<comment type="caution">
    <text evidence="9">Lacks conserved residue(s) required for the propagation of feature annotation.</text>
</comment>
<dbReference type="PANTHER" id="PTHR20836:SF7">
    <property type="entry name" value="4-HYDROXY-TETRAHYDRODIPICOLINATE REDUCTASE"/>
    <property type="match status" value="1"/>
</dbReference>
<gene>
    <name evidence="9 13" type="primary">dapB</name>
    <name evidence="13" type="ORF">WMO45_01710</name>
</gene>
<comment type="function">
    <text evidence="9">Catalyzes the conversion of 4-hydroxy-tetrahydrodipicolinate (HTPA) to tetrahydrodipicolinate.</text>
</comment>